<dbReference type="Proteomes" id="UP000003880">
    <property type="component" value="Unassembled WGS sequence"/>
</dbReference>
<sequence>MKSAKRADITILDWSMDHKYGFPAGTLAKNSIERILQDDRELNGRLRLIIIYTGEPILQEIAQEVHDSIVSIDNAALIQDRTICFQKRDLEFCRITVIDKKDNADELRDEAISLFTDLTAGLLSNATLSAIGELRDKTHHILHTFNKQLDPAYLAHVIGLLSSPQVREKSYEIAFDYATDLISEEIKSNLQISGHIKENLCLDRLHDWVEYTNSGQQADYYEIGIGNAQPTGVGSARIKDLLNYVSEAQLVTTLSSSPQIVRGGTSTKILETFSKQKIHLKLKGNGYLSHEALSAVECKRRDLMSLRAGTPLPTVKQGTIVKKDDTYYICMQPLCDSVRIEHCTNFIFLRISVVEDGKNFTHVLKNSQGDFIKFNIKPGSKDIYIFNLKPDTVTNTVKAVNDGDDYKIIYKINDAQEDSLIWFGELKANVAQAIANKLAEQISRVGLDTNEWLRRH</sequence>
<comment type="caution">
    <text evidence="2">The sequence shown here is derived from an EMBL/GenBank/DDBJ whole genome shotgun (WGS) entry which is preliminary data.</text>
</comment>
<evidence type="ECO:0000313" key="2">
    <source>
        <dbReference type="EMBL" id="EFE07089.1"/>
    </source>
</evidence>
<dbReference type="Pfam" id="PF19192">
    <property type="entry name" value="Response_reg_2"/>
    <property type="match status" value="1"/>
</dbReference>
<evidence type="ECO:0000259" key="1">
    <source>
        <dbReference type="Pfam" id="PF19192"/>
    </source>
</evidence>
<evidence type="ECO:0000313" key="3">
    <source>
        <dbReference type="Proteomes" id="UP000003880"/>
    </source>
</evidence>
<reference evidence="2 3" key="1">
    <citation type="submission" date="2010-02" db="EMBL/GenBank/DDBJ databases">
        <authorList>
            <person name="Weinstock G."/>
            <person name="Sodergren E."/>
            <person name="Clifton S."/>
            <person name="Fulton L."/>
            <person name="Fulton B."/>
            <person name="Courtney L."/>
            <person name="Fronick C."/>
            <person name="Harrison M."/>
            <person name="Strong C."/>
            <person name="Farmer C."/>
            <person name="Delahaunty K."/>
            <person name="Markovic C."/>
            <person name="Hall O."/>
            <person name="Minx P."/>
            <person name="Tomlinson C."/>
            <person name="Mitreva M."/>
            <person name="Nelson J."/>
            <person name="Hou S."/>
            <person name="Wollam A."/>
            <person name="Pepin K.H."/>
            <person name="Johnson M."/>
            <person name="Bhonagiri V."/>
            <person name="Zhang X."/>
            <person name="Suruliraj S."/>
            <person name="Warren W."/>
            <person name="Chinwalla A."/>
            <person name="Mardis E.R."/>
            <person name="Wilson R.K."/>
        </authorList>
    </citation>
    <scope>NUCLEOTIDE SEQUENCE [LARGE SCALE GENOMIC DNA]</scope>
    <source>
        <strain evidence="2 3">ATCC 29220</strain>
    </source>
</reference>
<organism evidence="2 3">
    <name type="scientific">Citrobacter youngae ATCC 29220</name>
    <dbReference type="NCBI Taxonomy" id="500640"/>
    <lineage>
        <taxon>Bacteria</taxon>
        <taxon>Pseudomonadati</taxon>
        <taxon>Pseudomonadota</taxon>
        <taxon>Gammaproteobacteria</taxon>
        <taxon>Enterobacterales</taxon>
        <taxon>Enterobacteriaceae</taxon>
        <taxon>Citrobacter</taxon>
        <taxon>Citrobacter freundii complex</taxon>
    </lineage>
</organism>
<dbReference type="InterPro" id="IPR043834">
    <property type="entry name" value="REC"/>
</dbReference>
<accession>D4BFF2</accession>
<dbReference type="eggNOG" id="ENOG5032VKQ">
    <property type="taxonomic scope" value="Bacteria"/>
</dbReference>
<name>D4BFF2_9ENTR</name>
<dbReference type="AlphaFoldDB" id="D4BFF2"/>
<dbReference type="HOGENOM" id="CLU_033423_0_0_6"/>
<feature type="domain" description="Response receiver" evidence="1">
    <location>
        <begin position="3"/>
        <end position="97"/>
    </location>
</feature>
<protein>
    <recommendedName>
        <fullName evidence="1">Response receiver domain-containing protein</fullName>
    </recommendedName>
</protein>
<proteinExistence type="predicted"/>
<dbReference type="EMBL" id="ABWL02000016">
    <property type="protein sequence ID" value="EFE07089.1"/>
    <property type="molecule type" value="Genomic_DNA"/>
</dbReference>
<gene>
    <name evidence="2" type="ORF">CIT292_08968</name>
</gene>